<feature type="compositionally biased region" description="Basic and acidic residues" evidence="8">
    <location>
        <begin position="644"/>
        <end position="662"/>
    </location>
</feature>
<evidence type="ECO:0000256" key="5">
    <source>
        <dbReference type="ARBA" id="ARBA00022777"/>
    </source>
</evidence>
<name>A0A4Y4CW04_ZOORA</name>
<dbReference type="InterPro" id="IPR000719">
    <property type="entry name" value="Prot_kinase_dom"/>
</dbReference>
<dbReference type="Proteomes" id="UP000318422">
    <property type="component" value="Unassembled WGS sequence"/>
</dbReference>
<evidence type="ECO:0000256" key="7">
    <source>
        <dbReference type="PROSITE-ProRule" id="PRU10141"/>
    </source>
</evidence>
<dbReference type="AlphaFoldDB" id="A0A4Y4CW04"/>
<proteinExistence type="inferred from homology"/>
<dbReference type="EC" id="2.7.11.1" evidence="2"/>
<keyword evidence="3" id="KW-0808">Transferase</keyword>
<dbReference type="InterPro" id="IPR011009">
    <property type="entry name" value="Kinase-like_dom_sf"/>
</dbReference>
<dbReference type="GO" id="GO:0005524">
    <property type="term" value="F:ATP binding"/>
    <property type="evidence" value="ECO:0007669"/>
    <property type="project" value="UniProtKB-UniRule"/>
</dbReference>
<dbReference type="PROSITE" id="PS00107">
    <property type="entry name" value="PROTEIN_KINASE_ATP"/>
    <property type="match status" value="1"/>
</dbReference>
<evidence type="ECO:0000256" key="4">
    <source>
        <dbReference type="ARBA" id="ARBA00022741"/>
    </source>
</evidence>
<dbReference type="SMART" id="SM00219">
    <property type="entry name" value="TyrKc"/>
    <property type="match status" value="1"/>
</dbReference>
<feature type="binding site" evidence="7">
    <location>
        <position position="74"/>
    </location>
    <ligand>
        <name>ATP</name>
        <dbReference type="ChEBI" id="CHEBI:30616"/>
    </ligand>
</feature>
<feature type="region of interest" description="Disordered" evidence="8">
    <location>
        <begin position="364"/>
        <end position="399"/>
    </location>
</feature>
<keyword evidence="6 7" id="KW-0067">ATP-binding</keyword>
<feature type="region of interest" description="Disordered" evidence="8">
    <location>
        <begin position="629"/>
        <end position="662"/>
    </location>
</feature>
<dbReference type="GO" id="GO:0004674">
    <property type="term" value="F:protein serine/threonine kinase activity"/>
    <property type="evidence" value="ECO:0007669"/>
    <property type="project" value="UniProtKB-EC"/>
</dbReference>
<dbReference type="CDD" id="cd14014">
    <property type="entry name" value="STKc_PknB_like"/>
    <property type="match status" value="1"/>
</dbReference>
<keyword evidence="11" id="KW-1185">Reference proteome</keyword>
<keyword evidence="4 7" id="KW-0547">Nucleotide-binding</keyword>
<evidence type="ECO:0000256" key="1">
    <source>
        <dbReference type="ARBA" id="ARBA00010886"/>
    </source>
</evidence>
<comment type="caution">
    <text evidence="10">The sequence shown here is derived from an EMBL/GenBank/DDBJ whole genome shotgun (WGS) entry which is preliminary data.</text>
</comment>
<dbReference type="OrthoDB" id="9801841at2"/>
<feature type="compositionally biased region" description="Pro residues" evidence="8">
    <location>
        <begin position="436"/>
        <end position="450"/>
    </location>
</feature>
<dbReference type="PROSITE" id="PS00109">
    <property type="entry name" value="PROTEIN_KINASE_TYR"/>
    <property type="match status" value="1"/>
</dbReference>
<dbReference type="EMBL" id="BJNV01000067">
    <property type="protein sequence ID" value="GEC97135.1"/>
    <property type="molecule type" value="Genomic_DNA"/>
</dbReference>
<feature type="region of interest" description="Disordered" evidence="8">
    <location>
        <begin position="426"/>
        <end position="460"/>
    </location>
</feature>
<gene>
    <name evidence="10" type="ORF">ZRA01_32080</name>
</gene>
<dbReference type="InterPro" id="IPR017441">
    <property type="entry name" value="Protein_kinase_ATP_BS"/>
</dbReference>
<evidence type="ECO:0000256" key="8">
    <source>
        <dbReference type="SAM" id="MobiDB-lite"/>
    </source>
</evidence>
<sequence length="678" mass="72210">MSDSDNNKTIVLGGAAAAPASPPPAPQRSSGSDVALPPGTRLSEFEIVDLVGQGGFGIVYLADDHSLQRRVAVKEYMPSSLATRGRDASVIVRSERHEDTFQVGLRSFVNEARLLAQFDHPALLKVYRFWEANGTAYMAMPYYAGRTLKQYLKEREGPPPDEAWIRKILSPVMDALELMHHENCFHRDVAPDNIMLLRDDRPVLLDFGAARRVISDMTQALTVILKPGYAPIEQYAEMPGIKQGPWTDIYALGAVVYFTITGRTPPPAVGRMMQDSYEPLASLAAGRYSARFLEGIDKCLRVKGDERPQSIAEMRALLGPSEAAATLYVPPNSAAPGPATASAFEGPATELGTQIRTTAYMPAASPAEPAPQAPAPTPPHTAPKEPPPATGTPPGRSRLPLYAGGLAAVVAITAGVYLSMQKKAPPAPATTTAETPPAPPAAAPAPPPAAPLETAPRPSEPQPLAQALAAVVAGSDNAFGLKVDKVRTPLTIGRDALSFSLHSQRSGLLYVLLWDKASNRLAQIFPNDLDRQNKVVAGKPFTFPRPDWAYEADPPQGDWEVLTIVSEAPRDFTTLGLTAHQAGDSLPQASVEAALGKAGGGAALAGEARCPDGGACPAAYAAARFTVAETAPAERKPPVAKATPPREPRSPPKDDGTEADRKYVEDLNKTLDRMLKEK</sequence>
<feature type="domain" description="Protein kinase" evidence="9">
    <location>
        <begin position="45"/>
        <end position="318"/>
    </location>
</feature>
<protein>
    <recommendedName>
        <fullName evidence="2">non-specific serine/threonine protein kinase</fullName>
        <ecNumber evidence="2">2.7.11.1</ecNumber>
    </recommendedName>
</protein>
<dbReference type="RefSeq" id="WP_141354159.1">
    <property type="nucleotide sequence ID" value="NZ_BJNV01000067.1"/>
</dbReference>
<comment type="similarity">
    <text evidence="1">Belongs to the protein kinase superfamily. NEK Ser/Thr protein kinase family. NIMA subfamily.</text>
</comment>
<feature type="compositionally biased region" description="Low complexity" evidence="8">
    <location>
        <begin position="451"/>
        <end position="460"/>
    </location>
</feature>
<dbReference type="InterPro" id="IPR008266">
    <property type="entry name" value="Tyr_kinase_AS"/>
</dbReference>
<evidence type="ECO:0000313" key="10">
    <source>
        <dbReference type="EMBL" id="GEC97135.1"/>
    </source>
</evidence>
<keyword evidence="5" id="KW-0418">Kinase</keyword>
<dbReference type="PROSITE" id="PS50011">
    <property type="entry name" value="PROTEIN_KINASE_DOM"/>
    <property type="match status" value="1"/>
</dbReference>
<evidence type="ECO:0000259" key="9">
    <source>
        <dbReference type="PROSITE" id="PS50011"/>
    </source>
</evidence>
<dbReference type="InterPro" id="IPR050660">
    <property type="entry name" value="NEK_Ser/Thr_kinase"/>
</dbReference>
<evidence type="ECO:0000313" key="11">
    <source>
        <dbReference type="Proteomes" id="UP000318422"/>
    </source>
</evidence>
<feature type="region of interest" description="Disordered" evidence="8">
    <location>
        <begin position="1"/>
        <end position="36"/>
    </location>
</feature>
<organism evidence="10 11">
    <name type="scientific">Zoogloea ramigera</name>
    <dbReference type="NCBI Taxonomy" id="350"/>
    <lineage>
        <taxon>Bacteria</taxon>
        <taxon>Pseudomonadati</taxon>
        <taxon>Pseudomonadota</taxon>
        <taxon>Betaproteobacteria</taxon>
        <taxon>Rhodocyclales</taxon>
        <taxon>Zoogloeaceae</taxon>
        <taxon>Zoogloea</taxon>
    </lineage>
</organism>
<feature type="compositionally biased region" description="Pro residues" evidence="8">
    <location>
        <begin position="368"/>
        <end position="391"/>
    </location>
</feature>
<dbReference type="GO" id="GO:0004713">
    <property type="term" value="F:protein tyrosine kinase activity"/>
    <property type="evidence" value="ECO:0007669"/>
    <property type="project" value="InterPro"/>
</dbReference>
<dbReference type="PANTHER" id="PTHR43671">
    <property type="entry name" value="SERINE/THREONINE-PROTEIN KINASE NEK"/>
    <property type="match status" value="1"/>
</dbReference>
<dbReference type="SUPFAM" id="SSF56112">
    <property type="entry name" value="Protein kinase-like (PK-like)"/>
    <property type="match status" value="1"/>
</dbReference>
<dbReference type="Gene3D" id="1.10.510.10">
    <property type="entry name" value="Transferase(Phosphotransferase) domain 1"/>
    <property type="match status" value="1"/>
</dbReference>
<dbReference type="Pfam" id="PF14326">
    <property type="entry name" value="DUF4384"/>
    <property type="match status" value="1"/>
</dbReference>
<dbReference type="InterPro" id="IPR025493">
    <property type="entry name" value="DUF4384"/>
</dbReference>
<evidence type="ECO:0000256" key="6">
    <source>
        <dbReference type="ARBA" id="ARBA00022840"/>
    </source>
</evidence>
<dbReference type="InterPro" id="IPR020635">
    <property type="entry name" value="Tyr_kinase_cat_dom"/>
</dbReference>
<accession>A0A4Y4CW04</accession>
<dbReference type="Pfam" id="PF00069">
    <property type="entry name" value="Pkinase"/>
    <property type="match status" value="1"/>
</dbReference>
<reference evidence="10 11" key="1">
    <citation type="submission" date="2019-06" db="EMBL/GenBank/DDBJ databases">
        <title>Whole genome shotgun sequence of Zoogloea ramigera NBRC 15342.</title>
        <authorList>
            <person name="Hosoyama A."/>
            <person name="Uohara A."/>
            <person name="Ohji S."/>
            <person name="Ichikawa N."/>
        </authorList>
    </citation>
    <scope>NUCLEOTIDE SEQUENCE [LARGE SCALE GENOMIC DNA]</scope>
    <source>
        <strain evidence="10 11">NBRC 15342</strain>
    </source>
</reference>
<evidence type="ECO:0000256" key="3">
    <source>
        <dbReference type="ARBA" id="ARBA00022679"/>
    </source>
</evidence>
<dbReference type="PANTHER" id="PTHR43671:SF13">
    <property type="entry name" value="SERINE_THREONINE-PROTEIN KINASE NEK2"/>
    <property type="match status" value="1"/>
</dbReference>
<evidence type="ECO:0000256" key="2">
    <source>
        <dbReference type="ARBA" id="ARBA00012513"/>
    </source>
</evidence>